<evidence type="ECO:0000313" key="3">
    <source>
        <dbReference type="Proteomes" id="UP000017747"/>
    </source>
</evidence>
<dbReference type="STRING" id="994573.T472_0208290"/>
<keyword evidence="1" id="KW-1133">Transmembrane helix</keyword>
<evidence type="ECO:0000256" key="1">
    <source>
        <dbReference type="SAM" id="Phobius"/>
    </source>
</evidence>
<dbReference type="AlphaFoldDB" id="V4F302"/>
<keyword evidence="3" id="KW-1185">Reference proteome</keyword>
<organism evidence="2 3">
    <name type="scientific">Youngiibacter fragilis 232.1</name>
    <dbReference type="NCBI Taxonomy" id="994573"/>
    <lineage>
        <taxon>Bacteria</taxon>
        <taxon>Bacillati</taxon>
        <taxon>Bacillota</taxon>
        <taxon>Clostridia</taxon>
        <taxon>Eubacteriales</taxon>
        <taxon>Clostridiaceae</taxon>
        <taxon>Youngiibacter</taxon>
    </lineage>
</organism>
<gene>
    <name evidence="2" type="ORF">T472_0208290</name>
</gene>
<dbReference type="Proteomes" id="UP000017747">
    <property type="component" value="Unassembled WGS sequence"/>
</dbReference>
<evidence type="ECO:0000313" key="2">
    <source>
        <dbReference type="EMBL" id="ETA81056.1"/>
    </source>
</evidence>
<comment type="caution">
    <text evidence="2">The sequence shown here is derived from an EMBL/GenBank/DDBJ whole genome shotgun (WGS) entry which is preliminary data.</text>
</comment>
<feature type="transmembrane region" description="Helical" evidence="1">
    <location>
        <begin position="12"/>
        <end position="29"/>
    </location>
</feature>
<proteinExistence type="predicted"/>
<accession>V4F302</accession>
<dbReference type="EMBL" id="AXUN02000164">
    <property type="protein sequence ID" value="ETA81056.1"/>
    <property type="molecule type" value="Genomic_DNA"/>
</dbReference>
<keyword evidence="1" id="KW-0472">Membrane</keyword>
<reference evidence="2 3" key="1">
    <citation type="journal article" date="2014" name="Genome Announc.">
        <title>Genome Sequence of Youngiibacter fragilis, the Type Strain of the Genus Youngiibacter.</title>
        <authorList>
            <person name="Wawrik C.B."/>
            <person name="Callaghan A.V."/>
            <person name="Stamps B.W."/>
            <person name="Wawrik B."/>
        </authorList>
    </citation>
    <scope>NUCLEOTIDE SEQUENCE [LARGE SCALE GENOMIC DNA]</scope>
    <source>
        <strain evidence="2 3">232.1</strain>
    </source>
</reference>
<sequence length="53" mass="6350">MESNRLRKMRSLFFYLNFLIIALTFFQNGANGNQIMYNLFVYFFTGEVAAWKI</sequence>
<protein>
    <submittedName>
        <fullName evidence="2">Uncharacterized protein</fullName>
    </submittedName>
</protein>
<name>V4F302_9CLOT</name>
<keyword evidence="1" id="KW-0812">Transmembrane</keyword>